<keyword evidence="1" id="KW-0378">Hydrolase</keyword>
<keyword evidence="1" id="KW-0067">ATP-binding</keyword>
<dbReference type="PANTHER" id="PTHR47642:SF6">
    <property type="entry name" value="ATP-DEPENDENT DNA HELICASE"/>
    <property type="match status" value="1"/>
</dbReference>
<comment type="catalytic activity">
    <reaction evidence="1">
        <text>ATP + H2O = ADP + phosphate + H(+)</text>
        <dbReference type="Rhea" id="RHEA:13065"/>
        <dbReference type="ChEBI" id="CHEBI:15377"/>
        <dbReference type="ChEBI" id="CHEBI:15378"/>
        <dbReference type="ChEBI" id="CHEBI:30616"/>
        <dbReference type="ChEBI" id="CHEBI:43474"/>
        <dbReference type="ChEBI" id="CHEBI:456216"/>
        <dbReference type="EC" id="5.6.2.3"/>
    </reaction>
</comment>
<keyword evidence="1" id="KW-0234">DNA repair</keyword>
<dbReference type="PANTHER" id="PTHR47642">
    <property type="entry name" value="ATP-DEPENDENT DNA HELICASE"/>
    <property type="match status" value="1"/>
</dbReference>
<keyword evidence="1" id="KW-0233">DNA recombination</keyword>
<dbReference type="GO" id="GO:0016787">
    <property type="term" value="F:hydrolase activity"/>
    <property type="evidence" value="ECO:0007669"/>
    <property type="project" value="UniProtKB-KW"/>
</dbReference>
<organism evidence="3 4">
    <name type="scientific">Ephemerocybe angulata</name>
    <dbReference type="NCBI Taxonomy" id="980116"/>
    <lineage>
        <taxon>Eukaryota</taxon>
        <taxon>Fungi</taxon>
        <taxon>Dikarya</taxon>
        <taxon>Basidiomycota</taxon>
        <taxon>Agaricomycotina</taxon>
        <taxon>Agaricomycetes</taxon>
        <taxon>Agaricomycetidae</taxon>
        <taxon>Agaricales</taxon>
        <taxon>Agaricineae</taxon>
        <taxon>Psathyrellaceae</taxon>
        <taxon>Ephemerocybe</taxon>
    </lineage>
</organism>
<evidence type="ECO:0000256" key="1">
    <source>
        <dbReference type="RuleBase" id="RU363044"/>
    </source>
</evidence>
<feature type="domain" description="DNA helicase Pif1-like DEAD-box helicase" evidence="2">
    <location>
        <begin position="53"/>
        <end position="263"/>
    </location>
</feature>
<evidence type="ECO:0000313" key="3">
    <source>
        <dbReference type="EMBL" id="KAF5339811.1"/>
    </source>
</evidence>
<dbReference type="EC" id="5.6.2.3" evidence="1"/>
<reference evidence="3 4" key="1">
    <citation type="journal article" date="2020" name="ISME J.">
        <title>Uncovering the hidden diversity of litter-decomposition mechanisms in mushroom-forming fungi.</title>
        <authorList>
            <person name="Floudas D."/>
            <person name="Bentzer J."/>
            <person name="Ahren D."/>
            <person name="Johansson T."/>
            <person name="Persson P."/>
            <person name="Tunlid A."/>
        </authorList>
    </citation>
    <scope>NUCLEOTIDE SEQUENCE [LARGE SCALE GENOMIC DNA]</scope>
    <source>
        <strain evidence="3 4">CBS 175.51</strain>
    </source>
</reference>
<dbReference type="InterPro" id="IPR010285">
    <property type="entry name" value="DNA_helicase_pif1-like_DEAD"/>
</dbReference>
<proteinExistence type="inferred from homology"/>
<accession>A0A8H5CEW6</accession>
<name>A0A8H5CEW6_9AGAR</name>
<protein>
    <recommendedName>
        <fullName evidence="1">ATP-dependent DNA helicase</fullName>
        <ecNumber evidence="1">5.6.2.3</ecNumber>
    </recommendedName>
</protein>
<dbReference type="Gene3D" id="3.40.50.300">
    <property type="entry name" value="P-loop containing nucleotide triphosphate hydrolases"/>
    <property type="match status" value="1"/>
</dbReference>
<dbReference type="GO" id="GO:0006310">
    <property type="term" value="P:DNA recombination"/>
    <property type="evidence" value="ECO:0007669"/>
    <property type="project" value="UniProtKB-KW"/>
</dbReference>
<dbReference type="InterPro" id="IPR027417">
    <property type="entry name" value="P-loop_NTPase"/>
</dbReference>
<dbReference type="OrthoDB" id="3247165at2759"/>
<dbReference type="Proteomes" id="UP000541558">
    <property type="component" value="Unassembled WGS sequence"/>
</dbReference>
<dbReference type="Pfam" id="PF05970">
    <property type="entry name" value="PIF1"/>
    <property type="match status" value="1"/>
</dbReference>
<keyword evidence="1" id="KW-0347">Helicase</keyword>
<keyword evidence="1" id="KW-0547">Nucleotide-binding</keyword>
<sequence>MPKPYDLEDDMDIDVQVINDARVVPGAYFHSDFHLTDADLSTQLTETIDKFSLNEEQTRAFRIVANHSVSPRANQLLMYIAGMGGTGKTQVINSLRSWFDVRNQGNRMVVTAPTGAAASVVRGSTYHSYLGVVTGDRRSSAQRGGKALDEARLRFRGVDYVFLDEISMVSCQDLYLIDARLKDITTLHELPFGGVNLIVAGDFAQLPPAKGLSLYSGNVSKVQLPRQVQNDQDNTLGMLLWNMFVTVVVLRQNMRQTEEGDADEDALRTCLVNMRYKECTEADLDFLRSKIPSNNPSISLGDPKWRDVSIITAWNTHKDQINDMNAVRFAHENKQQLFMFYAIDRQSIARGNRGRQKASTVPTNHRLKLTDAVREALWTSPPYTSQHIPACLPICVGMPVMIRNNDATELCITKGQEAKVRGWTSREIPGYPGKFSLDVLFVELVNPKDPIKLPYLEENVVPLTKISTPITAVLPNDANISLNRQQVPVVLNFAMTDYASQGKTREVNVVDLKRSRNHQAMYTALSRGTKASATAILRDFNEDKLVGGISGHLRQEFRMIDTLDEITKRRYNREIPADIVQRLRASTILAYKSWSRKQGTTRESDASKRNNKRKADQLTALESAKVKVAKVDAAPPQEVRPDSYREKWLDSWEWDSVNWSCAYDSYLTVLRYIWYTHSREFIAELTGVSWYVGYVFDMFGEVEKGAVSLSQCRDGLRERLWEFSSDSFPRGREGTDLYSLVQLIGGSQLSSPSNLTHRFCMGCHARTAGTGTFEGIGRYVDMRSDLARVVHVSTYLRSLEAVAGSCGECDGDLLLENEYPSLMCVQLPCLPFDTVKKRLVVDWSVELNIARYRLAGIVYWGADHFGARIVDDSLRVYRYDGMQSRGSLAFEFSLSSGVHRNTLSVMDRKVASMAGRGQSDHPRNELYSLIKARAGEGVRTVWGNILVVKADKEGKVCDVVREDIYFVETLVYSFIEDQRLYDKPKGINPLVSPDSVGSGWGSLWE</sequence>
<dbReference type="AlphaFoldDB" id="A0A8H5CEW6"/>
<evidence type="ECO:0000259" key="2">
    <source>
        <dbReference type="Pfam" id="PF05970"/>
    </source>
</evidence>
<keyword evidence="4" id="KW-1185">Reference proteome</keyword>
<dbReference type="SUPFAM" id="SSF52540">
    <property type="entry name" value="P-loop containing nucleoside triphosphate hydrolases"/>
    <property type="match status" value="2"/>
</dbReference>
<dbReference type="GO" id="GO:0043139">
    <property type="term" value="F:5'-3' DNA helicase activity"/>
    <property type="evidence" value="ECO:0007669"/>
    <property type="project" value="UniProtKB-EC"/>
</dbReference>
<dbReference type="GO" id="GO:0006281">
    <property type="term" value="P:DNA repair"/>
    <property type="evidence" value="ECO:0007669"/>
    <property type="project" value="UniProtKB-KW"/>
</dbReference>
<dbReference type="GO" id="GO:0000723">
    <property type="term" value="P:telomere maintenance"/>
    <property type="evidence" value="ECO:0007669"/>
    <property type="project" value="InterPro"/>
</dbReference>
<keyword evidence="1" id="KW-0227">DNA damage</keyword>
<dbReference type="InterPro" id="IPR051055">
    <property type="entry name" value="PIF1_helicase"/>
</dbReference>
<gene>
    <name evidence="3" type="ORF">D9611_009093</name>
</gene>
<dbReference type="GO" id="GO:0005524">
    <property type="term" value="F:ATP binding"/>
    <property type="evidence" value="ECO:0007669"/>
    <property type="project" value="UniProtKB-KW"/>
</dbReference>
<dbReference type="EMBL" id="JAACJK010000006">
    <property type="protein sequence ID" value="KAF5339811.1"/>
    <property type="molecule type" value="Genomic_DNA"/>
</dbReference>
<comment type="caution">
    <text evidence="3">The sequence shown here is derived from an EMBL/GenBank/DDBJ whole genome shotgun (WGS) entry which is preliminary data.</text>
</comment>
<comment type="cofactor">
    <cofactor evidence="1">
        <name>Mg(2+)</name>
        <dbReference type="ChEBI" id="CHEBI:18420"/>
    </cofactor>
</comment>
<comment type="similarity">
    <text evidence="1">Belongs to the helicase family.</text>
</comment>
<evidence type="ECO:0000313" key="4">
    <source>
        <dbReference type="Proteomes" id="UP000541558"/>
    </source>
</evidence>